<evidence type="ECO:0000313" key="1">
    <source>
        <dbReference type="EMBL" id="KKN81377.1"/>
    </source>
</evidence>
<reference evidence="1" key="1">
    <citation type="journal article" date="2015" name="Nature">
        <title>Complex archaea that bridge the gap between prokaryotes and eukaryotes.</title>
        <authorList>
            <person name="Spang A."/>
            <person name="Saw J.H."/>
            <person name="Jorgensen S.L."/>
            <person name="Zaremba-Niedzwiedzka K."/>
            <person name="Martijn J."/>
            <person name="Lind A.E."/>
            <person name="van Eijk R."/>
            <person name="Schleper C."/>
            <person name="Guy L."/>
            <person name="Ettema T.J."/>
        </authorList>
    </citation>
    <scope>NUCLEOTIDE SEQUENCE</scope>
</reference>
<proteinExistence type="predicted"/>
<comment type="caution">
    <text evidence="1">The sequence shown here is derived from an EMBL/GenBank/DDBJ whole genome shotgun (WGS) entry which is preliminary data.</text>
</comment>
<name>A0A0F9U258_9ZZZZ</name>
<dbReference type="EMBL" id="LAZR01000215">
    <property type="protein sequence ID" value="KKN81377.1"/>
    <property type="molecule type" value="Genomic_DNA"/>
</dbReference>
<organism evidence="1">
    <name type="scientific">marine sediment metagenome</name>
    <dbReference type="NCBI Taxonomy" id="412755"/>
    <lineage>
        <taxon>unclassified sequences</taxon>
        <taxon>metagenomes</taxon>
        <taxon>ecological metagenomes</taxon>
    </lineage>
</organism>
<accession>A0A0F9U258</accession>
<protein>
    <submittedName>
        <fullName evidence="1">Uncharacterized protein</fullName>
    </submittedName>
</protein>
<sequence length="59" mass="6505">MTLVEKIARRLAEQNHRVAGADVDLRNAKEIADIAIAHHAAISRYQKCGQCAEAFEDDA</sequence>
<gene>
    <name evidence="1" type="ORF">LCGC14_0319900</name>
</gene>
<dbReference type="AlphaFoldDB" id="A0A0F9U258"/>